<evidence type="ECO:0000256" key="8">
    <source>
        <dbReference type="ARBA" id="ARBA00067962"/>
    </source>
</evidence>
<gene>
    <name evidence="11" type="ORF">V5799_016550</name>
</gene>
<dbReference type="InterPro" id="IPR059164">
    <property type="entry name" value="HAT_PRP39_C"/>
</dbReference>
<evidence type="ECO:0000313" key="11">
    <source>
        <dbReference type="EMBL" id="KAK8782115.1"/>
    </source>
</evidence>
<dbReference type="AlphaFoldDB" id="A0AAQ4F5W8"/>
<feature type="region of interest" description="Disordered" evidence="10">
    <location>
        <begin position="74"/>
        <end position="102"/>
    </location>
</feature>
<comment type="subcellular location">
    <subcellularLocation>
        <location evidence="2">Nucleus</location>
    </subcellularLocation>
</comment>
<dbReference type="EMBL" id="JARKHS020007017">
    <property type="protein sequence ID" value="KAK8782115.1"/>
    <property type="molecule type" value="Genomic_DNA"/>
</dbReference>
<accession>A0AAQ4F5W8</accession>
<comment type="similarity">
    <text evidence="7">Belongs to the PRP39 family.</text>
</comment>
<dbReference type="SMART" id="SM00386">
    <property type="entry name" value="HAT"/>
    <property type="match status" value="7"/>
</dbReference>
<reference evidence="11 12" key="1">
    <citation type="journal article" date="2023" name="Arcadia Sci">
        <title>De novo assembly of a long-read Amblyomma americanum tick genome.</title>
        <authorList>
            <person name="Chou S."/>
            <person name="Poskanzer K.E."/>
            <person name="Rollins M."/>
            <person name="Thuy-Boun P.S."/>
        </authorList>
    </citation>
    <scope>NUCLEOTIDE SEQUENCE [LARGE SCALE GENOMIC DNA]</scope>
    <source>
        <strain evidence="11">F_SG_1</strain>
        <tissue evidence="11">Salivary glands</tissue>
    </source>
</reference>
<dbReference type="PANTHER" id="PTHR17204">
    <property type="entry name" value="PRE-MRNA PROCESSING PROTEIN PRP39-RELATED"/>
    <property type="match status" value="1"/>
</dbReference>
<feature type="region of interest" description="Disordered" evidence="10">
    <location>
        <begin position="302"/>
        <end position="355"/>
    </location>
</feature>
<evidence type="ECO:0000256" key="6">
    <source>
        <dbReference type="ARBA" id="ARBA00023242"/>
    </source>
</evidence>
<feature type="compositionally biased region" description="Basic and acidic residues" evidence="10">
    <location>
        <begin position="76"/>
        <end position="90"/>
    </location>
</feature>
<keyword evidence="5" id="KW-0508">mRNA splicing</keyword>
<dbReference type="GO" id="GO:0000243">
    <property type="term" value="C:commitment complex"/>
    <property type="evidence" value="ECO:0007669"/>
    <property type="project" value="TreeGrafter"/>
</dbReference>
<evidence type="ECO:0000256" key="1">
    <source>
        <dbReference type="ARBA" id="ARBA00003777"/>
    </source>
</evidence>
<dbReference type="SUPFAM" id="SSF48452">
    <property type="entry name" value="TPR-like"/>
    <property type="match status" value="2"/>
</dbReference>
<evidence type="ECO:0000256" key="7">
    <source>
        <dbReference type="ARBA" id="ARBA00038019"/>
    </source>
</evidence>
<evidence type="ECO:0000256" key="3">
    <source>
        <dbReference type="ARBA" id="ARBA00022664"/>
    </source>
</evidence>
<name>A0AAQ4F5W8_AMBAM</name>
<dbReference type="PANTHER" id="PTHR17204:SF5">
    <property type="entry name" value="PRE-MRNA-PROCESSING FACTOR 39"/>
    <property type="match status" value="1"/>
</dbReference>
<feature type="compositionally biased region" description="Basic and acidic residues" evidence="10">
    <location>
        <begin position="657"/>
        <end position="676"/>
    </location>
</feature>
<organism evidence="11 12">
    <name type="scientific">Amblyomma americanum</name>
    <name type="common">Lone star tick</name>
    <dbReference type="NCBI Taxonomy" id="6943"/>
    <lineage>
        <taxon>Eukaryota</taxon>
        <taxon>Metazoa</taxon>
        <taxon>Ecdysozoa</taxon>
        <taxon>Arthropoda</taxon>
        <taxon>Chelicerata</taxon>
        <taxon>Arachnida</taxon>
        <taxon>Acari</taxon>
        <taxon>Parasitiformes</taxon>
        <taxon>Ixodida</taxon>
        <taxon>Ixodoidea</taxon>
        <taxon>Ixodidae</taxon>
        <taxon>Amblyomminae</taxon>
        <taxon>Amblyomma</taxon>
    </lineage>
</organism>
<dbReference type="GO" id="GO:0000395">
    <property type="term" value="P:mRNA 5'-splice site recognition"/>
    <property type="evidence" value="ECO:0007669"/>
    <property type="project" value="TreeGrafter"/>
</dbReference>
<dbReference type="Gene3D" id="1.25.40.10">
    <property type="entry name" value="Tetratricopeptide repeat domain"/>
    <property type="match status" value="2"/>
</dbReference>
<dbReference type="GO" id="GO:0030627">
    <property type="term" value="F:pre-mRNA 5'-splice site binding"/>
    <property type="evidence" value="ECO:0007669"/>
    <property type="project" value="TreeGrafter"/>
</dbReference>
<protein>
    <recommendedName>
        <fullName evidence="8">Pre-mRNA-processing factor 39</fullName>
    </recommendedName>
    <alternativeName>
        <fullName evidence="9">PRP39 homolog</fullName>
    </alternativeName>
</protein>
<evidence type="ECO:0000256" key="2">
    <source>
        <dbReference type="ARBA" id="ARBA00004123"/>
    </source>
</evidence>
<dbReference type="GO" id="GO:0005685">
    <property type="term" value="C:U1 snRNP"/>
    <property type="evidence" value="ECO:0007669"/>
    <property type="project" value="TreeGrafter"/>
</dbReference>
<comment type="function">
    <text evidence="1">Involved in pre-mRNA splicing.</text>
</comment>
<dbReference type="InterPro" id="IPR003107">
    <property type="entry name" value="HAT"/>
</dbReference>
<evidence type="ECO:0000256" key="10">
    <source>
        <dbReference type="SAM" id="MobiDB-lite"/>
    </source>
</evidence>
<keyword evidence="3" id="KW-0507">mRNA processing</keyword>
<evidence type="ECO:0000256" key="5">
    <source>
        <dbReference type="ARBA" id="ARBA00023187"/>
    </source>
</evidence>
<dbReference type="FunFam" id="1.25.40.10:FF:000063">
    <property type="entry name" value="Pre-mRNA processing factor 39"/>
    <property type="match status" value="1"/>
</dbReference>
<keyword evidence="6" id="KW-0539">Nucleus</keyword>
<evidence type="ECO:0000256" key="9">
    <source>
        <dbReference type="ARBA" id="ARBA00080852"/>
    </source>
</evidence>
<dbReference type="Pfam" id="PF23241">
    <property type="entry name" value="HAT_PRP39_C"/>
    <property type="match status" value="1"/>
</dbReference>
<dbReference type="Pfam" id="PF23240">
    <property type="entry name" value="HAT_PRP39_N"/>
    <property type="match status" value="1"/>
</dbReference>
<feature type="region of interest" description="Disordered" evidence="10">
    <location>
        <begin position="654"/>
        <end position="683"/>
    </location>
</feature>
<proteinExistence type="inferred from homology"/>
<evidence type="ECO:0000313" key="12">
    <source>
        <dbReference type="Proteomes" id="UP001321473"/>
    </source>
</evidence>
<keyword evidence="4" id="KW-0677">Repeat</keyword>
<keyword evidence="12" id="KW-1185">Reference proteome</keyword>
<feature type="compositionally biased region" description="Basic and acidic residues" evidence="10">
    <location>
        <begin position="344"/>
        <end position="355"/>
    </location>
</feature>
<evidence type="ECO:0000256" key="4">
    <source>
        <dbReference type="ARBA" id="ARBA00022737"/>
    </source>
</evidence>
<dbReference type="GO" id="GO:0071004">
    <property type="term" value="C:U2-type prespliceosome"/>
    <property type="evidence" value="ECO:0007669"/>
    <property type="project" value="TreeGrafter"/>
</dbReference>
<dbReference type="InterPro" id="IPR011990">
    <property type="entry name" value="TPR-like_helical_dom_sf"/>
</dbReference>
<dbReference type="FunFam" id="1.25.40.10:FF:000091">
    <property type="entry name" value="Pre-mRNA-processing factor 39"/>
    <property type="match status" value="1"/>
</dbReference>
<comment type="caution">
    <text evidence="11">The sequence shown here is derived from an EMBL/GenBank/DDBJ whole genome shotgun (WGS) entry which is preliminary data.</text>
</comment>
<sequence length="740" mass="84846">MLIIKSEAEASTSSVDFFELYTPFSLNYTFVHVILNWTAPSNTMHPSKNGSDPSSSASGDAKEHTLIPWAAWRQGSDGRKDVSSRRERDIAQGGAGDAKKEGKDSAELEKYWQVVRNNPADFTGWTYLLQYVEQENNLTAAEEAFDKFFSYYPYCYGYWKKYADMEKKLCTIEKAEETFERGVAAIPLSVDLWIHYINFVKMHFKDEDHYYIKVKNLFERAIESSGQDFRSDRLWDMFVTWELENKNLKEVTAIYERVLQVPTQLYGHHFEKFQEHVKTHLPKDILSTDEFLQLRQQYMESMRKAAPLGQSGDESGSSQMEIDEDDGDAPPPGVDDAPPPGVEDATKEDTKALKNDNEAKYIRDKVVEKRRELFKANEAEVGRRWAFEEGIKRPYFHVKPLERLQLKNWREYLDFETQNGNHARTVILYERCLIACALYEDMWLKYIKYLDTAEPGKVNDVFRRACTTHLVRKPSISLAWAAYEEKHGRFEEASTILAELEARIPDLLEPTLRRINVERRRGSPEKVEELYRKCIMQTESVSLKSHFASKLARFLSKVQNKLEIAKEVLKEALDRDPTNGRLYMQLADLGYEQCPPSEPLVLEAFDLAIASTQLPPADKLVFLQRKLEFLEDFGTDVAKVQEAFDEYSKMAKAQEVASKKRPSEEPQESPEKKAKPAELNGADAAAASAAQAIAAATSSTAATDATAQYNYAQQWAGYPQAYNYQQAWNAYPTSSYYPTH</sequence>
<dbReference type="Proteomes" id="UP001321473">
    <property type="component" value="Unassembled WGS sequence"/>
</dbReference>
<feature type="compositionally biased region" description="Pro residues" evidence="10">
    <location>
        <begin position="329"/>
        <end position="341"/>
    </location>
</feature>